<accession>A0A8S5NX21</accession>
<evidence type="ECO:0000313" key="1">
    <source>
        <dbReference type="EMBL" id="DAD99365.1"/>
    </source>
</evidence>
<protein>
    <submittedName>
        <fullName evidence="1">Uncharacterized protein</fullName>
    </submittedName>
</protein>
<organism evidence="1">
    <name type="scientific">Caudovirales sp. ct0FJ5</name>
    <dbReference type="NCBI Taxonomy" id="2825755"/>
    <lineage>
        <taxon>Viruses</taxon>
        <taxon>Duplodnaviria</taxon>
        <taxon>Heunggongvirae</taxon>
        <taxon>Uroviricota</taxon>
        <taxon>Caudoviricetes</taxon>
    </lineage>
</organism>
<proteinExistence type="predicted"/>
<dbReference type="EMBL" id="BK015281">
    <property type="protein sequence ID" value="DAD99365.1"/>
    <property type="molecule type" value="Genomic_DNA"/>
</dbReference>
<name>A0A8S5NX21_9CAUD</name>
<reference evidence="1" key="1">
    <citation type="journal article" date="2021" name="Proc. Natl. Acad. Sci. U.S.A.">
        <title>A Catalog of Tens of Thousands of Viruses from Human Metagenomes Reveals Hidden Associations with Chronic Diseases.</title>
        <authorList>
            <person name="Tisza M.J."/>
            <person name="Buck C.B."/>
        </authorList>
    </citation>
    <scope>NUCLEOTIDE SEQUENCE</scope>
    <source>
        <strain evidence="1">Ct0FJ5</strain>
    </source>
</reference>
<sequence>MILEVAIEVLKELLSGLSDSLTVHTGFRPEKQLKKKKYLTIEFGWH</sequence>